<keyword evidence="2" id="KW-1133">Transmembrane helix</keyword>
<dbReference type="EMBL" id="CP109441">
    <property type="protein sequence ID" value="WUV50845.1"/>
    <property type="molecule type" value="Genomic_DNA"/>
</dbReference>
<organism evidence="3 4">
    <name type="scientific">Nocardia vinacea</name>
    <dbReference type="NCBI Taxonomy" id="96468"/>
    <lineage>
        <taxon>Bacteria</taxon>
        <taxon>Bacillati</taxon>
        <taxon>Actinomycetota</taxon>
        <taxon>Actinomycetes</taxon>
        <taxon>Mycobacteriales</taxon>
        <taxon>Nocardiaceae</taxon>
        <taxon>Nocardia</taxon>
    </lineage>
</organism>
<feature type="transmembrane region" description="Helical" evidence="2">
    <location>
        <begin position="284"/>
        <end position="307"/>
    </location>
</feature>
<evidence type="ECO:0000313" key="4">
    <source>
        <dbReference type="Proteomes" id="UP001432062"/>
    </source>
</evidence>
<feature type="region of interest" description="Disordered" evidence="1">
    <location>
        <begin position="315"/>
        <end position="348"/>
    </location>
</feature>
<protein>
    <submittedName>
        <fullName evidence="3">Type VII secretion-associated protein</fullName>
    </submittedName>
</protein>
<dbReference type="NCBIfam" id="TIGR03931">
    <property type="entry name" value="T7SS_Rv3446c"/>
    <property type="match status" value="1"/>
</dbReference>
<keyword evidence="4" id="KW-1185">Reference proteome</keyword>
<name>A0ABZ1Z8T8_9NOCA</name>
<keyword evidence="2" id="KW-0472">Membrane</keyword>
<sequence>MSNVDLVVTDTRIWARGPATHWDVPPSVVLGSNGDLVVGEPLTPPTQVSSAVQYVAADRIALLPRVPSLAEAMGSVVGTVMRNLGAPVPCAQLTVVCPTEWGGRRRAVFAEAARRFAADVVFEDMAIRAVVADVGTARSRRTVVLECGPLSTTATAVVRSHQGIGIESCEHEPNLAIADVEPESSGFYDLCELIDRVLAGQPADFVQAAGVSDPAKLDMIRSAVQQVCTQAIEVRPIAGADLVRGPQQEPEYQPEVAPLPTTEWMQPLRQRAAAMQPPGRNTKAYAIAGIAGVLVVAAVAAGAVFAFGGSDDTPAASAASTSAAAGTTAQSPVTQPPTTSKSSSETVGRVGFQIPSGWRLTQAIDPTKSRVDLVPSDGTRARITLIQTSVAPGTGYEQVAANLETQMKQQPNGKLSDLKRDVVFGGKSGLAYTEQPGDGSTVIWHVLVEHGLQVSTGCQYLGGFDSIKQPCEQFAASVQVSP</sequence>
<gene>
    <name evidence="3" type="ORF">OG563_23195</name>
</gene>
<evidence type="ECO:0000256" key="2">
    <source>
        <dbReference type="SAM" id="Phobius"/>
    </source>
</evidence>
<evidence type="ECO:0000256" key="1">
    <source>
        <dbReference type="SAM" id="MobiDB-lite"/>
    </source>
</evidence>
<accession>A0ABZ1Z8T8</accession>
<evidence type="ECO:0000313" key="3">
    <source>
        <dbReference type="EMBL" id="WUV50845.1"/>
    </source>
</evidence>
<dbReference type="InterPro" id="IPR023840">
    <property type="entry name" value="T7SS_Rv3446c"/>
</dbReference>
<feature type="compositionally biased region" description="Low complexity" evidence="1">
    <location>
        <begin position="315"/>
        <end position="329"/>
    </location>
</feature>
<proteinExistence type="predicted"/>
<dbReference type="Proteomes" id="UP001432062">
    <property type="component" value="Chromosome"/>
</dbReference>
<feature type="compositionally biased region" description="Polar residues" evidence="1">
    <location>
        <begin position="330"/>
        <end position="346"/>
    </location>
</feature>
<keyword evidence="2" id="KW-0812">Transmembrane</keyword>
<reference evidence="3" key="1">
    <citation type="submission" date="2022-10" db="EMBL/GenBank/DDBJ databases">
        <title>The complete genomes of actinobacterial strains from the NBC collection.</title>
        <authorList>
            <person name="Joergensen T.S."/>
            <person name="Alvarez Arevalo M."/>
            <person name="Sterndorff E.B."/>
            <person name="Faurdal D."/>
            <person name="Vuksanovic O."/>
            <person name="Mourched A.-S."/>
            <person name="Charusanti P."/>
            <person name="Shaw S."/>
            <person name="Blin K."/>
            <person name="Weber T."/>
        </authorList>
    </citation>
    <scope>NUCLEOTIDE SEQUENCE</scope>
    <source>
        <strain evidence="3">NBC_01482</strain>
    </source>
</reference>
<dbReference type="RefSeq" id="WP_329415680.1">
    <property type="nucleotide sequence ID" value="NZ_CP109441.1"/>
</dbReference>